<dbReference type="SUPFAM" id="SSF56281">
    <property type="entry name" value="Metallo-hydrolase/oxidoreductase"/>
    <property type="match status" value="1"/>
</dbReference>
<protein>
    <submittedName>
        <fullName evidence="2">MBL fold metallo-hydrolase</fullName>
    </submittedName>
</protein>
<dbReference type="EMBL" id="AP024488">
    <property type="protein sequence ID" value="BCS98256.1"/>
    <property type="molecule type" value="Genomic_DNA"/>
</dbReference>
<dbReference type="CDD" id="cd07713">
    <property type="entry name" value="DHPS-like_MBL-fold"/>
    <property type="match status" value="1"/>
</dbReference>
<keyword evidence="3" id="KW-1185">Reference proteome</keyword>
<dbReference type="InterPro" id="IPR052926">
    <property type="entry name" value="Metallo-beta-lactamase_dom"/>
</dbReference>
<sequence length="276" mass="29883">MKLTILVDNSTYIDRYFLAEPALSILIEEGGQRVLFDCGYSDVFLKNAAKMGIDLLHLDHLVFSHGHADHTWGVEPLMRAFSEAAIEQRPHKRPVVTAHPDAFETRVVPGLGEIGALVSAEKLAEHFPVTLTAGPVQLTERLWFLGEVPRENDFEAQRPIGTLHGAPDMMLDDTALAWAGDEGLVVITGCSHAGICNIVAHAKKVCGEDRVLDIVGGLHLLSPTQAQLTGTLDYIKGLNLAALHACHCTDFPSRKALSTVAPQEEVGVGLVLAYDV</sequence>
<dbReference type="PANTHER" id="PTHR13754">
    <property type="entry name" value="METALLO-BETA-LACTAMASE SUPERFAMILY PROTEIN"/>
    <property type="match status" value="1"/>
</dbReference>
<dbReference type="InterPro" id="IPR041712">
    <property type="entry name" value="DHPS-like_MBL-fold"/>
</dbReference>
<dbReference type="PANTHER" id="PTHR13754:SF18">
    <property type="entry name" value="7,8-DIHYDROPTERIN-6-METHYL-4-(BETA-D-RIBOFURANOSYL)-AMINOBENZENE-5'-PHOSPHATE SYNTHASE"/>
    <property type="match status" value="1"/>
</dbReference>
<reference evidence="2 3" key="1">
    <citation type="submission" date="2021-02" db="EMBL/GenBank/DDBJ databases">
        <title>Complete genome of Desulfoluna sp. strain ASN36.</title>
        <authorList>
            <person name="Takahashi A."/>
            <person name="Kojima H."/>
            <person name="Fukui M."/>
        </authorList>
    </citation>
    <scope>NUCLEOTIDE SEQUENCE [LARGE SCALE GENOMIC DNA]</scope>
    <source>
        <strain evidence="2 3">ASN36</strain>
    </source>
</reference>
<evidence type="ECO:0000313" key="3">
    <source>
        <dbReference type="Proteomes" id="UP001320148"/>
    </source>
</evidence>
<dbReference type="Gene3D" id="3.60.15.10">
    <property type="entry name" value="Ribonuclease Z/Hydroxyacylglutathione hydrolase-like"/>
    <property type="match status" value="1"/>
</dbReference>
<name>A0ABM7PLK0_9BACT</name>
<dbReference type="Pfam" id="PF00753">
    <property type="entry name" value="Lactamase_B"/>
    <property type="match status" value="1"/>
</dbReference>
<accession>A0ABM7PLK0</accession>
<evidence type="ECO:0000259" key="1">
    <source>
        <dbReference type="Pfam" id="PF00753"/>
    </source>
</evidence>
<organism evidence="2 3">
    <name type="scientific">Desulfoluna limicola</name>
    <dbReference type="NCBI Taxonomy" id="2810562"/>
    <lineage>
        <taxon>Bacteria</taxon>
        <taxon>Pseudomonadati</taxon>
        <taxon>Thermodesulfobacteriota</taxon>
        <taxon>Desulfobacteria</taxon>
        <taxon>Desulfobacterales</taxon>
        <taxon>Desulfolunaceae</taxon>
        <taxon>Desulfoluna</taxon>
    </lineage>
</organism>
<dbReference type="InterPro" id="IPR001279">
    <property type="entry name" value="Metallo-B-lactamas"/>
</dbReference>
<dbReference type="RefSeq" id="WP_236889662.1">
    <property type="nucleotide sequence ID" value="NZ_AP024488.1"/>
</dbReference>
<gene>
    <name evidence="2" type="ORF">DSLASN_38880</name>
</gene>
<evidence type="ECO:0000313" key="2">
    <source>
        <dbReference type="EMBL" id="BCS98256.1"/>
    </source>
</evidence>
<proteinExistence type="predicted"/>
<feature type="domain" description="Metallo-beta-lactamase" evidence="1">
    <location>
        <begin position="21"/>
        <end position="135"/>
    </location>
</feature>
<dbReference type="InterPro" id="IPR036866">
    <property type="entry name" value="RibonucZ/Hydroxyglut_hydro"/>
</dbReference>
<dbReference type="Proteomes" id="UP001320148">
    <property type="component" value="Chromosome"/>
</dbReference>